<dbReference type="InterPro" id="IPR036097">
    <property type="entry name" value="HisK_dim/P_sf"/>
</dbReference>
<dbReference type="EMBL" id="LN890655">
    <property type="protein sequence ID" value="CUS05515.2"/>
    <property type="molecule type" value="Genomic_DNA"/>
</dbReference>
<keyword evidence="16" id="KW-1185">Reference proteome</keyword>
<dbReference type="PROSITE" id="PS50109">
    <property type="entry name" value="HIS_KIN"/>
    <property type="match status" value="1"/>
</dbReference>
<dbReference type="Pfam" id="PF13426">
    <property type="entry name" value="PAS_9"/>
    <property type="match status" value="1"/>
</dbReference>
<evidence type="ECO:0000256" key="4">
    <source>
        <dbReference type="ARBA" id="ARBA00022553"/>
    </source>
</evidence>
<dbReference type="GO" id="GO:0030295">
    <property type="term" value="F:protein kinase activator activity"/>
    <property type="evidence" value="ECO:0007669"/>
    <property type="project" value="TreeGrafter"/>
</dbReference>
<keyword evidence="7" id="KW-0547">Nucleotide-binding</keyword>
<dbReference type="Gene3D" id="3.30.565.10">
    <property type="entry name" value="Histidine kinase-like ATPase, C-terminal domain"/>
    <property type="match status" value="1"/>
</dbReference>
<dbReference type="SMART" id="SM00387">
    <property type="entry name" value="HATPase_c"/>
    <property type="match status" value="1"/>
</dbReference>
<evidence type="ECO:0000313" key="16">
    <source>
        <dbReference type="Proteomes" id="UP000215027"/>
    </source>
</evidence>
<dbReference type="InterPro" id="IPR035965">
    <property type="entry name" value="PAS-like_dom_sf"/>
</dbReference>
<keyword evidence="11" id="KW-0902">Two-component regulatory system</keyword>
<dbReference type="GO" id="GO:0000156">
    <property type="term" value="F:phosphorelay response regulator activity"/>
    <property type="evidence" value="ECO:0007669"/>
    <property type="project" value="TreeGrafter"/>
</dbReference>
<dbReference type="SMART" id="SM00388">
    <property type="entry name" value="HisKA"/>
    <property type="match status" value="1"/>
</dbReference>
<keyword evidence="12" id="KW-0472">Membrane</keyword>
<evidence type="ECO:0000256" key="7">
    <source>
        <dbReference type="ARBA" id="ARBA00022741"/>
    </source>
</evidence>
<dbReference type="InterPro" id="IPR005467">
    <property type="entry name" value="His_kinase_dom"/>
</dbReference>
<dbReference type="GO" id="GO:0005524">
    <property type="term" value="F:ATP binding"/>
    <property type="evidence" value="ECO:0007669"/>
    <property type="project" value="UniProtKB-KW"/>
</dbReference>
<sequence length="695" mass="76960">MIQGVQAKHSHGLLAMWQDILGDLQDVFDVHFVCASFSYHVAKYLGSRALVAVADSESKSYDLWLTDPAGITTQHRWAREEAGLDPLLAYTGPAILDKLALPAAAIISGRLWLESHRQVVIAPLVPDDRPYQAFPPTLLALIDPPESPPFDLAIMGEIVDLMRVFLDRAALRQEVDRRTVEFAVITDISHALSSTLNVQQIYQLLTGPIRRTLNVETLSIGLIESLTGDIVFVDTLMGPMFERLPPVRLKRGQGIAGWVAEHQEPVIINNAYSDKRFFSGVDRRSGFRTDSMICIPLKVDERTIGVLQAINRQFGKFTDHDVQLMQGLSGPLAAAIENANLHADVLAEKRRIETLFASMSEGLVTVNRDGIITRANSAFTSLLIDASGAAEGCLLRDLVRTKKGSIDDLVSRILTSSEESVQLAADIPRADGRPLPVLISGAPVHDENGAATEAILVFSDLTQIREVERMRDDLFHGIIHELRTPLATILMYSRLLREGKARQPDKAERFLGVIERESDRLQRMVRQMLDLAKLETRELQRSPEPVSINTIFDETLPPLAERAVQKGLLFRQRIQPDLPPVMGNFDVYDMALKNLLENAIKFTPSGSVQIAAWSDEQAVTIEVSDEGIGIPAEAMNNLFKRFYRTQTAVERGIAGTGLGLYMVKENLRSYNGQIAVQSTLGKGSTFTIRLPIAQV</sequence>
<evidence type="ECO:0000256" key="12">
    <source>
        <dbReference type="ARBA" id="ARBA00023136"/>
    </source>
</evidence>
<dbReference type="InterPro" id="IPR000700">
    <property type="entry name" value="PAS-assoc_C"/>
</dbReference>
<dbReference type="GO" id="GO:0000155">
    <property type="term" value="F:phosphorelay sensor kinase activity"/>
    <property type="evidence" value="ECO:0007669"/>
    <property type="project" value="InterPro"/>
</dbReference>
<dbReference type="CDD" id="cd00130">
    <property type="entry name" value="PAS"/>
    <property type="match status" value="1"/>
</dbReference>
<dbReference type="InterPro" id="IPR050351">
    <property type="entry name" value="BphY/WalK/GraS-like"/>
</dbReference>
<dbReference type="GO" id="GO:0007234">
    <property type="term" value="P:osmosensory signaling via phosphorelay pathway"/>
    <property type="evidence" value="ECO:0007669"/>
    <property type="project" value="TreeGrafter"/>
</dbReference>
<dbReference type="NCBIfam" id="TIGR00229">
    <property type="entry name" value="sensory_box"/>
    <property type="match status" value="1"/>
</dbReference>
<dbReference type="EC" id="2.7.13.3" evidence="3"/>
<dbReference type="InterPro" id="IPR036890">
    <property type="entry name" value="HATPase_C_sf"/>
</dbReference>
<dbReference type="InterPro" id="IPR029016">
    <property type="entry name" value="GAF-like_dom_sf"/>
</dbReference>
<dbReference type="SUPFAM" id="SSF55785">
    <property type="entry name" value="PYP-like sensor domain (PAS domain)"/>
    <property type="match status" value="1"/>
</dbReference>
<dbReference type="Proteomes" id="UP000215027">
    <property type="component" value="Chromosome I"/>
</dbReference>
<dbReference type="Pfam" id="PF01590">
    <property type="entry name" value="GAF"/>
    <property type="match status" value="1"/>
</dbReference>
<gene>
    <name evidence="15" type="ORF">CFX0092_A3637</name>
</gene>
<dbReference type="SUPFAM" id="SSF47384">
    <property type="entry name" value="Homodimeric domain of signal transducing histidine kinase"/>
    <property type="match status" value="1"/>
</dbReference>
<dbReference type="KEGG" id="pbf:CFX0092_A3637"/>
<evidence type="ECO:0000256" key="6">
    <source>
        <dbReference type="ARBA" id="ARBA00022692"/>
    </source>
</evidence>
<dbReference type="CDD" id="cd00075">
    <property type="entry name" value="HATPase"/>
    <property type="match status" value="1"/>
</dbReference>
<dbReference type="Gene3D" id="3.30.450.40">
    <property type="match status" value="1"/>
</dbReference>
<dbReference type="SMART" id="SM00065">
    <property type="entry name" value="GAF"/>
    <property type="match status" value="1"/>
</dbReference>
<dbReference type="InterPro" id="IPR000014">
    <property type="entry name" value="PAS"/>
</dbReference>
<dbReference type="InterPro" id="IPR003661">
    <property type="entry name" value="HisK_dim/P_dom"/>
</dbReference>
<keyword evidence="5 15" id="KW-0808">Transferase</keyword>
<dbReference type="PROSITE" id="PS50113">
    <property type="entry name" value="PAC"/>
    <property type="match status" value="1"/>
</dbReference>
<keyword evidence="10" id="KW-1133">Transmembrane helix</keyword>
<dbReference type="InterPro" id="IPR004358">
    <property type="entry name" value="Sig_transdc_His_kin-like_C"/>
</dbReference>
<evidence type="ECO:0000256" key="3">
    <source>
        <dbReference type="ARBA" id="ARBA00012438"/>
    </source>
</evidence>
<dbReference type="CDD" id="cd00082">
    <property type="entry name" value="HisKA"/>
    <property type="match status" value="1"/>
</dbReference>
<proteinExistence type="predicted"/>
<evidence type="ECO:0000256" key="1">
    <source>
        <dbReference type="ARBA" id="ARBA00000085"/>
    </source>
</evidence>
<feature type="domain" description="PAC" evidence="14">
    <location>
        <begin position="417"/>
        <end position="473"/>
    </location>
</feature>
<dbReference type="InterPro" id="IPR003594">
    <property type="entry name" value="HATPase_dom"/>
</dbReference>
<evidence type="ECO:0000256" key="2">
    <source>
        <dbReference type="ARBA" id="ARBA00004141"/>
    </source>
</evidence>
<feature type="domain" description="Histidine kinase" evidence="13">
    <location>
        <begin position="477"/>
        <end position="694"/>
    </location>
</feature>
<dbReference type="GO" id="GO:0016020">
    <property type="term" value="C:membrane"/>
    <property type="evidence" value="ECO:0007669"/>
    <property type="project" value="UniProtKB-SubCell"/>
</dbReference>
<keyword evidence="4" id="KW-0597">Phosphoprotein</keyword>
<evidence type="ECO:0000259" key="13">
    <source>
        <dbReference type="PROSITE" id="PS50109"/>
    </source>
</evidence>
<dbReference type="PANTHER" id="PTHR42878">
    <property type="entry name" value="TWO-COMPONENT HISTIDINE KINASE"/>
    <property type="match status" value="1"/>
</dbReference>
<dbReference type="FunFam" id="1.10.287.130:FF:000001">
    <property type="entry name" value="Two-component sensor histidine kinase"/>
    <property type="match status" value="1"/>
</dbReference>
<protein>
    <recommendedName>
        <fullName evidence="3">histidine kinase</fullName>
        <ecNumber evidence="3">2.7.13.3</ecNumber>
    </recommendedName>
</protein>
<dbReference type="Pfam" id="PF02518">
    <property type="entry name" value="HATPase_c"/>
    <property type="match status" value="1"/>
</dbReference>
<dbReference type="SUPFAM" id="SSF55781">
    <property type="entry name" value="GAF domain-like"/>
    <property type="match status" value="1"/>
</dbReference>
<evidence type="ECO:0000313" key="15">
    <source>
        <dbReference type="EMBL" id="CUS05515.2"/>
    </source>
</evidence>
<accession>A0A160T8M4</accession>
<dbReference type="InterPro" id="IPR003018">
    <property type="entry name" value="GAF"/>
</dbReference>
<evidence type="ECO:0000256" key="9">
    <source>
        <dbReference type="ARBA" id="ARBA00022840"/>
    </source>
</evidence>
<keyword evidence="9" id="KW-0067">ATP-binding</keyword>
<dbReference type="PRINTS" id="PR00344">
    <property type="entry name" value="BCTRLSENSOR"/>
</dbReference>
<evidence type="ECO:0000256" key="8">
    <source>
        <dbReference type="ARBA" id="ARBA00022777"/>
    </source>
</evidence>
<dbReference type="Pfam" id="PF00512">
    <property type="entry name" value="HisKA"/>
    <property type="match status" value="1"/>
</dbReference>
<evidence type="ECO:0000259" key="14">
    <source>
        <dbReference type="PROSITE" id="PS50113"/>
    </source>
</evidence>
<name>A0A160T8M4_9CHLR</name>
<keyword evidence="6" id="KW-0812">Transmembrane</keyword>
<comment type="catalytic activity">
    <reaction evidence="1">
        <text>ATP + protein L-histidine = ADP + protein N-phospho-L-histidine.</text>
        <dbReference type="EC" id="2.7.13.3"/>
    </reaction>
</comment>
<keyword evidence="8 15" id="KW-0418">Kinase</keyword>
<dbReference type="Gene3D" id="1.10.287.130">
    <property type="match status" value="1"/>
</dbReference>
<reference evidence="15" key="1">
    <citation type="submission" date="2016-01" db="EMBL/GenBank/DDBJ databases">
        <authorList>
            <person name="Mcilroy J.S."/>
            <person name="Karst M S."/>
            <person name="Albertsen M."/>
        </authorList>
    </citation>
    <scope>NUCLEOTIDE SEQUENCE</scope>
    <source>
        <strain evidence="15">Cfx-K</strain>
    </source>
</reference>
<dbReference type="SUPFAM" id="SSF55874">
    <property type="entry name" value="ATPase domain of HSP90 chaperone/DNA topoisomerase II/histidine kinase"/>
    <property type="match status" value="1"/>
</dbReference>
<comment type="subcellular location">
    <subcellularLocation>
        <location evidence="2">Membrane</location>
        <topology evidence="2">Multi-pass membrane protein</topology>
    </subcellularLocation>
</comment>
<dbReference type="FunFam" id="3.30.565.10:FF:000006">
    <property type="entry name" value="Sensor histidine kinase WalK"/>
    <property type="match status" value="1"/>
</dbReference>
<dbReference type="PANTHER" id="PTHR42878:SF7">
    <property type="entry name" value="SENSOR HISTIDINE KINASE GLRK"/>
    <property type="match status" value="1"/>
</dbReference>
<dbReference type="AlphaFoldDB" id="A0A160T8M4"/>
<dbReference type="Gene3D" id="3.30.450.20">
    <property type="entry name" value="PAS domain"/>
    <property type="match status" value="1"/>
</dbReference>
<organism evidence="15 16">
    <name type="scientific">Candidatus Promineifilum breve</name>
    <dbReference type="NCBI Taxonomy" id="1806508"/>
    <lineage>
        <taxon>Bacteria</taxon>
        <taxon>Bacillati</taxon>
        <taxon>Chloroflexota</taxon>
        <taxon>Ardenticatenia</taxon>
        <taxon>Candidatus Promineifilales</taxon>
        <taxon>Candidatus Promineifilaceae</taxon>
        <taxon>Candidatus Promineifilum</taxon>
    </lineage>
</organism>
<evidence type="ECO:0000256" key="10">
    <source>
        <dbReference type="ARBA" id="ARBA00022989"/>
    </source>
</evidence>
<evidence type="ECO:0000256" key="11">
    <source>
        <dbReference type="ARBA" id="ARBA00023012"/>
    </source>
</evidence>
<evidence type="ECO:0000256" key="5">
    <source>
        <dbReference type="ARBA" id="ARBA00022679"/>
    </source>
</evidence>